<feature type="transmembrane region" description="Helical" evidence="6">
    <location>
        <begin position="288"/>
        <end position="309"/>
    </location>
</feature>
<keyword evidence="3 6" id="KW-0812">Transmembrane</keyword>
<dbReference type="AlphaFoldDB" id="A0A5P1ENL4"/>
<accession>A0A5P1ENL4</accession>
<organism evidence="8 9">
    <name type="scientific">Asparagus officinalis</name>
    <name type="common">Garden asparagus</name>
    <dbReference type="NCBI Taxonomy" id="4686"/>
    <lineage>
        <taxon>Eukaryota</taxon>
        <taxon>Viridiplantae</taxon>
        <taxon>Streptophyta</taxon>
        <taxon>Embryophyta</taxon>
        <taxon>Tracheophyta</taxon>
        <taxon>Spermatophyta</taxon>
        <taxon>Magnoliopsida</taxon>
        <taxon>Liliopsida</taxon>
        <taxon>Asparagales</taxon>
        <taxon>Asparagaceae</taxon>
        <taxon>Asparagoideae</taxon>
        <taxon>Asparagus</taxon>
    </lineage>
</organism>
<feature type="transmembrane region" description="Helical" evidence="6">
    <location>
        <begin position="360"/>
        <end position="378"/>
    </location>
</feature>
<feature type="transmembrane region" description="Helical" evidence="6">
    <location>
        <begin position="255"/>
        <end position="276"/>
    </location>
</feature>
<protein>
    <recommendedName>
        <fullName evidence="7">Cathepsin propeptide inhibitor domain-containing protein</fullName>
    </recommendedName>
</protein>
<gene>
    <name evidence="8" type="ORF">A4U43_C06F11430</name>
</gene>
<dbReference type="InterPro" id="IPR038765">
    <property type="entry name" value="Papain-like_cys_pep_sf"/>
</dbReference>
<dbReference type="Pfam" id="PF08246">
    <property type="entry name" value="Inhibitor_I29"/>
    <property type="match status" value="1"/>
</dbReference>
<dbReference type="InterPro" id="IPR013201">
    <property type="entry name" value="Prot_inhib_I29"/>
</dbReference>
<keyword evidence="5 6" id="KW-0472">Membrane</keyword>
<dbReference type="PANTHER" id="PTHR22926:SF5">
    <property type="entry name" value="PHOSPHO-N-ACETYLMURAMOYL-PENTAPEPTIDE-TRANSFERASE HOMOLOG"/>
    <property type="match status" value="1"/>
</dbReference>
<dbReference type="Gramene" id="ONK66737">
    <property type="protein sequence ID" value="ONK66737"/>
    <property type="gene ID" value="A4U43_C06F11430"/>
</dbReference>
<evidence type="ECO:0000256" key="2">
    <source>
        <dbReference type="ARBA" id="ARBA00022679"/>
    </source>
</evidence>
<evidence type="ECO:0000256" key="6">
    <source>
        <dbReference type="SAM" id="Phobius"/>
    </source>
</evidence>
<keyword evidence="2" id="KW-0808">Transferase</keyword>
<keyword evidence="4 6" id="KW-1133">Transmembrane helix</keyword>
<dbReference type="PANTHER" id="PTHR22926">
    <property type="entry name" value="PHOSPHO-N-ACETYLMURAMOYL-PENTAPEPTIDE-TRANSFERASE"/>
    <property type="match status" value="1"/>
</dbReference>
<evidence type="ECO:0000313" key="9">
    <source>
        <dbReference type="Proteomes" id="UP000243459"/>
    </source>
</evidence>
<comment type="subcellular location">
    <subcellularLocation>
        <location evidence="1">Membrane</location>
        <topology evidence="1">Multi-pass membrane protein</topology>
    </subcellularLocation>
</comment>
<evidence type="ECO:0000256" key="1">
    <source>
        <dbReference type="ARBA" id="ARBA00004141"/>
    </source>
</evidence>
<evidence type="ECO:0000259" key="7">
    <source>
        <dbReference type="SMART" id="SM00848"/>
    </source>
</evidence>
<evidence type="ECO:0000256" key="4">
    <source>
        <dbReference type="ARBA" id="ARBA00022989"/>
    </source>
</evidence>
<evidence type="ECO:0000256" key="5">
    <source>
        <dbReference type="ARBA" id="ARBA00023136"/>
    </source>
</evidence>
<feature type="transmembrane region" description="Helical" evidence="6">
    <location>
        <begin position="384"/>
        <end position="401"/>
    </location>
</feature>
<dbReference type="GO" id="GO:0044038">
    <property type="term" value="P:cell wall macromolecule biosynthetic process"/>
    <property type="evidence" value="ECO:0007669"/>
    <property type="project" value="TreeGrafter"/>
</dbReference>
<name>A0A5P1ENL4_ASPOF</name>
<evidence type="ECO:0000256" key="3">
    <source>
        <dbReference type="ARBA" id="ARBA00022692"/>
    </source>
</evidence>
<dbReference type="Proteomes" id="UP000243459">
    <property type="component" value="Chromosome 6"/>
</dbReference>
<dbReference type="GO" id="GO:0016780">
    <property type="term" value="F:phosphotransferase activity, for other substituted phosphate groups"/>
    <property type="evidence" value="ECO:0007669"/>
    <property type="project" value="InterPro"/>
</dbReference>
<dbReference type="SMART" id="SM00848">
    <property type="entry name" value="Inhibitor_I29"/>
    <property type="match status" value="1"/>
</dbReference>
<dbReference type="EMBL" id="CM007386">
    <property type="protein sequence ID" value="ONK66737.1"/>
    <property type="molecule type" value="Genomic_DNA"/>
</dbReference>
<feature type="transmembrane region" description="Helical" evidence="6">
    <location>
        <begin position="151"/>
        <end position="168"/>
    </location>
</feature>
<dbReference type="GO" id="GO:0005886">
    <property type="term" value="C:plasma membrane"/>
    <property type="evidence" value="ECO:0007669"/>
    <property type="project" value="TreeGrafter"/>
</dbReference>
<keyword evidence="9" id="KW-1185">Reference proteome</keyword>
<dbReference type="Pfam" id="PF00953">
    <property type="entry name" value="Glycos_transf_4"/>
    <property type="match status" value="1"/>
</dbReference>
<dbReference type="InterPro" id="IPR000715">
    <property type="entry name" value="Glycosyl_transferase_4"/>
</dbReference>
<feature type="transmembrane region" description="Helical" evidence="6">
    <location>
        <begin position="188"/>
        <end position="210"/>
    </location>
</feature>
<reference evidence="9" key="1">
    <citation type="journal article" date="2017" name="Nat. Commun.">
        <title>The asparagus genome sheds light on the origin and evolution of a young Y chromosome.</title>
        <authorList>
            <person name="Harkess A."/>
            <person name="Zhou J."/>
            <person name="Xu C."/>
            <person name="Bowers J.E."/>
            <person name="Van der Hulst R."/>
            <person name="Ayyampalayam S."/>
            <person name="Mercati F."/>
            <person name="Riccardi P."/>
            <person name="McKain M.R."/>
            <person name="Kakrana A."/>
            <person name="Tang H."/>
            <person name="Ray J."/>
            <person name="Groenendijk J."/>
            <person name="Arikit S."/>
            <person name="Mathioni S.M."/>
            <person name="Nakano M."/>
            <person name="Shan H."/>
            <person name="Telgmann-Rauber A."/>
            <person name="Kanno A."/>
            <person name="Yue Z."/>
            <person name="Chen H."/>
            <person name="Li W."/>
            <person name="Chen Y."/>
            <person name="Xu X."/>
            <person name="Zhang Y."/>
            <person name="Luo S."/>
            <person name="Chen H."/>
            <person name="Gao J."/>
            <person name="Mao Z."/>
            <person name="Pires J.C."/>
            <person name="Luo M."/>
            <person name="Kudrna D."/>
            <person name="Wing R.A."/>
            <person name="Meyers B.C."/>
            <person name="Yi K."/>
            <person name="Kong H."/>
            <person name="Lavrijsen P."/>
            <person name="Sunseri F."/>
            <person name="Falavigna A."/>
            <person name="Ye Y."/>
            <person name="Leebens-Mack J.H."/>
            <person name="Chen G."/>
        </authorList>
    </citation>
    <scope>NUCLEOTIDE SEQUENCE [LARGE SCALE GENOMIC DNA]</scope>
    <source>
        <strain evidence="9">cv. DH0086</strain>
    </source>
</reference>
<dbReference type="SUPFAM" id="SSF54001">
    <property type="entry name" value="Cysteine proteinases"/>
    <property type="match status" value="1"/>
</dbReference>
<feature type="transmembrane region" description="Helical" evidence="6">
    <location>
        <begin position="329"/>
        <end position="348"/>
    </location>
</feature>
<feature type="transmembrane region" description="Helical" evidence="6">
    <location>
        <begin position="230"/>
        <end position="249"/>
    </location>
</feature>
<sequence length="604" mass="66602">MCSANLHLINLRIHRPLTPYSRSFRSPIFANVSRSGSIVNARSPNHNLGFLRSQFHNLSFLPSAMDDDFMDGSLVFDEGDDGSGLDPYYMMYSSGDESDTDMMVNSVGDYELPLSEKRHGGTPEGALNVTVHRFGEIQRGHRKRRRTQHGVMINMGLIAFLALFLSFVDWCSWKIVRLPLEPFFLTQPFSLSTVMAACAGCIFVPIADSVRIQKMLREHGPARHSHRKRLPTLGGLFFIPIGLAIARSVAGISSVQVNAAALATLTFAAIGLFGDVIKFNDDHSYRRLRWITFFLKVAAGTWFSFWLYSVDMPTPYKMKFLVPLPPPHGIAYLGKYYLVMTTFSFVAMGNGLNLADRLDGLVGGVSALAFIGMSVAVLPICPDLAIFGASMAGACIGFLFHNRYKASILMGDIGSLALGGALAAMAACTGMFLPLFISSGIFALEMLSVIIQALFVKSSQFARRPPPLHYHLKLWGLKTPVIVASAYALSGILAVFAGYVGLCDAVSNYKVHDSDMAGKFEQWRGEYGRAYKNEAEGAQRLEIFNDNVEFIEDFNNAGEHNCTLGLNMSSEISPSEEFLSNYTRSHSDDLEKECKPLRSVNCTR</sequence>
<feature type="domain" description="Cathepsin propeptide inhibitor" evidence="7">
    <location>
        <begin position="520"/>
        <end position="572"/>
    </location>
</feature>
<feature type="transmembrane region" description="Helical" evidence="6">
    <location>
        <begin position="413"/>
        <end position="433"/>
    </location>
</feature>
<dbReference type="GO" id="GO:0071555">
    <property type="term" value="P:cell wall organization"/>
    <property type="evidence" value="ECO:0007669"/>
    <property type="project" value="TreeGrafter"/>
</dbReference>
<evidence type="ECO:0000313" key="8">
    <source>
        <dbReference type="EMBL" id="ONK66737.1"/>
    </source>
</evidence>
<feature type="transmembrane region" description="Helical" evidence="6">
    <location>
        <begin position="477"/>
        <end position="502"/>
    </location>
</feature>
<dbReference type="Gene3D" id="1.10.287.2250">
    <property type="match status" value="1"/>
</dbReference>
<proteinExistence type="predicted"/>